<sequence length="211" mass="23770">MGNKARKAVRGLKTRIQEQDQNVSLRNLSDVLIRLIGRRGFEDVQRCVVGVPVAGRIPRSQDGSSVSSGASSKPMWQREEQSDREFSFADLLEDARASQVDSRNNNDENITKMVAKVGRWWYSTCYERALLPSNIPGMWNDPSLLRECQKQGTSFRLLICHAQKPTQTRRRTRMGGDDNITDAFGLTASGSRPQHGVLMRMASPYGSNRRI</sequence>
<comment type="caution">
    <text evidence="1">The sequence shown here is derived from an EMBL/GenBank/DDBJ whole genome shotgun (WGS) entry which is preliminary data.</text>
</comment>
<evidence type="ECO:0000313" key="1">
    <source>
        <dbReference type="EMBL" id="KAK3719422.1"/>
    </source>
</evidence>
<organism evidence="1 2">
    <name type="scientific">Vermiconidia calcicola</name>
    <dbReference type="NCBI Taxonomy" id="1690605"/>
    <lineage>
        <taxon>Eukaryota</taxon>
        <taxon>Fungi</taxon>
        <taxon>Dikarya</taxon>
        <taxon>Ascomycota</taxon>
        <taxon>Pezizomycotina</taxon>
        <taxon>Dothideomycetes</taxon>
        <taxon>Dothideomycetidae</taxon>
        <taxon>Mycosphaerellales</taxon>
        <taxon>Extremaceae</taxon>
        <taxon>Vermiconidia</taxon>
    </lineage>
</organism>
<name>A0ACC3NM50_9PEZI</name>
<evidence type="ECO:0000313" key="2">
    <source>
        <dbReference type="Proteomes" id="UP001281147"/>
    </source>
</evidence>
<proteinExistence type="predicted"/>
<dbReference type="EMBL" id="JAUTXU010000026">
    <property type="protein sequence ID" value="KAK3719422.1"/>
    <property type="molecule type" value="Genomic_DNA"/>
</dbReference>
<accession>A0ACC3NM50</accession>
<gene>
    <name evidence="1" type="ORF">LTR37_004279</name>
</gene>
<keyword evidence="2" id="KW-1185">Reference proteome</keyword>
<reference evidence="1" key="1">
    <citation type="submission" date="2023-07" db="EMBL/GenBank/DDBJ databases">
        <title>Black Yeasts Isolated from many extreme environments.</title>
        <authorList>
            <person name="Coleine C."/>
            <person name="Stajich J.E."/>
            <person name="Selbmann L."/>
        </authorList>
    </citation>
    <scope>NUCLEOTIDE SEQUENCE</scope>
    <source>
        <strain evidence="1">CCFEE 5714</strain>
    </source>
</reference>
<dbReference type="Proteomes" id="UP001281147">
    <property type="component" value="Unassembled WGS sequence"/>
</dbReference>
<protein>
    <submittedName>
        <fullName evidence="1">Uncharacterized protein</fullName>
    </submittedName>
</protein>